<evidence type="ECO:0000313" key="2">
    <source>
        <dbReference type="Proteomes" id="UP001178508"/>
    </source>
</evidence>
<keyword evidence="2" id="KW-1185">Reference proteome</keyword>
<dbReference type="Proteomes" id="UP001178508">
    <property type="component" value="Chromosome 8"/>
</dbReference>
<evidence type="ECO:0000313" key="1">
    <source>
        <dbReference type="EMBL" id="CAJ1061899.1"/>
    </source>
</evidence>
<protein>
    <submittedName>
        <fullName evidence="1">Calcium homeostasis modulator protein 6-like, partial</fullName>
    </submittedName>
</protein>
<proteinExistence type="predicted"/>
<organism evidence="1 2">
    <name type="scientific">Xyrichtys novacula</name>
    <name type="common">Pearly razorfish</name>
    <name type="synonym">Hemipteronotus novacula</name>
    <dbReference type="NCBI Taxonomy" id="13765"/>
    <lineage>
        <taxon>Eukaryota</taxon>
        <taxon>Metazoa</taxon>
        <taxon>Chordata</taxon>
        <taxon>Craniata</taxon>
        <taxon>Vertebrata</taxon>
        <taxon>Euteleostomi</taxon>
        <taxon>Actinopterygii</taxon>
        <taxon>Neopterygii</taxon>
        <taxon>Teleostei</taxon>
        <taxon>Neoteleostei</taxon>
        <taxon>Acanthomorphata</taxon>
        <taxon>Eupercaria</taxon>
        <taxon>Labriformes</taxon>
        <taxon>Labridae</taxon>
        <taxon>Xyrichtys</taxon>
    </lineage>
</organism>
<accession>A0AAV1FMP8</accession>
<sequence length="99" mass="11365">MDSYTVEHAKELAERNVESFFTMMPPENIKTPSNRDWEKISSLYTFSSRKQYYSTLHRHVESWQEDGRGMMRIASVKSTNSAAVNPAVLSFVDDGNITL</sequence>
<reference evidence="1" key="1">
    <citation type="submission" date="2023-08" db="EMBL/GenBank/DDBJ databases">
        <authorList>
            <person name="Alioto T."/>
            <person name="Alioto T."/>
            <person name="Gomez Garrido J."/>
        </authorList>
    </citation>
    <scope>NUCLEOTIDE SEQUENCE</scope>
</reference>
<name>A0AAV1FMP8_XYRNO</name>
<dbReference type="EMBL" id="OY660871">
    <property type="protein sequence ID" value="CAJ1061899.1"/>
    <property type="molecule type" value="Genomic_DNA"/>
</dbReference>
<dbReference type="AlphaFoldDB" id="A0AAV1FMP8"/>
<gene>
    <name evidence="1" type="ORF">XNOV1_A042911</name>
</gene>